<keyword evidence="8 11" id="KW-0560">Oxidoreductase</keyword>
<dbReference type="InterPro" id="IPR044943">
    <property type="entry name" value="NOS_dom_1"/>
</dbReference>
<organism evidence="15">
    <name type="scientific">Streptomyces sp. R44</name>
    <dbReference type="NCBI Taxonomy" id="3238633"/>
    <lineage>
        <taxon>Bacteria</taxon>
        <taxon>Bacillati</taxon>
        <taxon>Actinomycetota</taxon>
        <taxon>Actinomycetes</taxon>
        <taxon>Kitasatosporales</taxon>
        <taxon>Streptomycetaceae</taxon>
        <taxon>Streptomyces</taxon>
    </lineage>
</organism>
<comment type="function">
    <text evidence="2 11">Catalyzes the production of nitric oxide.</text>
</comment>
<dbReference type="RefSeq" id="WP_369148250.1">
    <property type="nucleotide sequence ID" value="NZ_CP163444.1"/>
</dbReference>
<dbReference type="PANTHER" id="PTHR43410">
    <property type="entry name" value="NITRIC OXIDE SYNTHASE OXYGENASE"/>
    <property type="match status" value="1"/>
</dbReference>
<evidence type="ECO:0000256" key="13">
    <source>
        <dbReference type="SAM" id="MobiDB-lite"/>
    </source>
</evidence>
<evidence type="ECO:0000256" key="11">
    <source>
        <dbReference type="PIRNR" id="PIRNR037219"/>
    </source>
</evidence>
<dbReference type="InterPro" id="IPR044940">
    <property type="entry name" value="NOS_dom_2"/>
</dbReference>
<feature type="domain" description="Nitric oxide synthase (NOS)" evidence="14">
    <location>
        <begin position="101"/>
        <end position="108"/>
    </location>
</feature>
<dbReference type="PROSITE" id="PS60001">
    <property type="entry name" value="NOS"/>
    <property type="match status" value="1"/>
</dbReference>
<comment type="miscellaneous">
    <text evidence="11">This protein is similar to the oxygenase domain of eukaryotic nitric oxide synthases but lacks the reductase domain which, in eukaryotes, is responsible for transfer of electrons to the ferric heme during nitric oxide synthesis.</text>
</comment>
<keyword evidence="9 11" id="KW-0408">Iron</keyword>
<accession>A0AB39T8R2</accession>
<feature type="region of interest" description="Disordered" evidence="13">
    <location>
        <begin position="18"/>
        <end position="37"/>
    </location>
</feature>
<dbReference type="AlphaFoldDB" id="A0AB39T8R2"/>
<dbReference type="PIRSF" id="PIRSF037219">
    <property type="entry name" value="NOS_oxygenase"/>
    <property type="match status" value="1"/>
</dbReference>
<comment type="cofactor">
    <cofactor evidence="1 11 12">
        <name>heme</name>
        <dbReference type="ChEBI" id="CHEBI:30413"/>
    </cofactor>
</comment>
<dbReference type="CDD" id="cd00575">
    <property type="entry name" value="NOS_oxygenase"/>
    <property type="match status" value="1"/>
</dbReference>
<evidence type="ECO:0000256" key="12">
    <source>
        <dbReference type="PIRSR" id="PIRSR037219-1"/>
    </source>
</evidence>
<dbReference type="GO" id="GO:0046872">
    <property type="term" value="F:metal ion binding"/>
    <property type="evidence" value="ECO:0007669"/>
    <property type="project" value="UniProtKB-KW"/>
</dbReference>
<protein>
    <recommendedName>
        <fullName evidence="5 11">Nitric oxide synthase oxygenase</fullName>
        <ecNumber evidence="4 11">1.14.14.47</ecNumber>
    </recommendedName>
</protein>
<dbReference type="EC" id="1.14.14.47" evidence="4 11"/>
<comment type="subunit">
    <text evidence="11">Homodimer.</text>
</comment>
<comment type="similarity">
    <text evidence="3 11">Belongs to the NOS family. Bacterial NOS oxygenase subfamily.</text>
</comment>
<proteinExistence type="inferred from homology"/>
<sequence length="399" mass="44951">MVFSLRRRHKAAAVSACPFSPASTSASGDAPRRTPSWVPQVTDRREAENFVRQFHHEQPGAGDVARRVREVLAEIDRTGTYEHTPDELSFGARVAWRNAARCIGRLYWRSLVVRDLRHVTSADGIAADCFEHLRLAGNAGRIRPVISVFAPDRPGRPAPRIVNDQLVRYAGHRTAEGRWIGDPRGAAPTAHARDLGWKRDEEPFQVLPLMVEERPGARPEWYELPDGCVMEVPLRHPDHEWFAELGLRWYAVPAISDMTLEIGGVRYPAAPFNGWYMGTEIGARNLADAERYDLLPVVADRLGLDRSSARTLWRDRALVELNVAVLHSFQRAGVTMADHHTESERFLRHIAQEGRHGRPVPADWSWIVPPVSGSTTPVFHRYYDPVDASVRPAFLARES</sequence>
<dbReference type="EMBL" id="CP163444">
    <property type="protein sequence ID" value="XDQ75719.1"/>
    <property type="molecule type" value="Genomic_DNA"/>
</dbReference>
<dbReference type="SUPFAM" id="SSF56512">
    <property type="entry name" value="Nitric oxide (NO) synthase oxygenase domain"/>
    <property type="match status" value="1"/>
</dbReference>
<evidence type="ECO:0000256" key="3">
    <source>
        <dbReference type="ARBA" id="ARBA00005411"/>
    </source>
</evidence>
<keyword evidence="6 11" id="KW-0349">Heme</keyword>
<evidence type="ECO:0000259" key="14">
    <source>
        <dbReference type="PROSITE" id="PS60001"/>
    </source>
</evidence>
<evidence type="ECO:0000256" key="8">
    <source>
        <dbReference type="ARBA" id="ARBA00023002"/>
    </source>
</evidence>
<feature type="binding site" description="axial binding residue" evidence="12">
    <location>
        <position position="102"/>
    </location>
    <ligand>
        <name>heme</name>
        <dbReference type="ChEBI" id="CHEBI:30413"/>
    </ligand>
    <ligandPart>
        <name>Fe</name>
        <dbReference type="ChEBI" id="CHEBI:18248"/>
    </ligandPart>
</feature>
<dbReference type="GO" id="GO:0006809">
    <property type="term" value="P:nitric oxide biosynthetic process"/>
    <property type="evidence" value="ECO:0007669"/>
    <property type="project" value="InterPro"/>
</dbReference>
<evidence type="ECO:0000256" key="4">
    <source>
        <dbReference type="ARBA" id="ARBA00012735"/>
    </source>
</evidence>
<dbReference type="InterPro" id="IPR017142">
    <property type="entry name" value="Nitric_oxide_synthase_Oase-su"/>
</dbReference>
<dbReference type="Pfam" id="PF02898">
    <property type="entry name" value="NO_synthase"/>
    <property type="match status" value="1"/>
</dbReference>
<dbReference type="InterPro" id="IPR036119">
    <property type="entry name" value="NOS_N_sf"/>
</dbReference>
<dbReference type="InterPro" id="IPR004030">
    <property type="entry name" value="NOS_N"/>
</dbReference>
<evidence type="ECO:0000256" key="7">
    <source>
        <dbReference type="ARBA" id="ARBA00022723"/>
    </source>
</evidence>
<evidence type="ECO:0000313" key="15">
    <source>
        <dbReference type="EMBL" id="XDQ75719.1"/>
    </source>
</evidence>
<reference evidence="15" key="1">
    <citation type="submission" date="2024-07" db="EMBL/GenBank/DDBJ databases">
        <authorList>
            <person name="Yu S.T."/>
        </authorList>
    </citation>
    <scope>NUCLEOTIDE SEQUENCE</scope>
    <source>
        <strain evidence="15">R44</strain>
    </source>
</reference>
<comment type="catalytic activity">
    <reaction evidence="10">
        <text>3 reduced [flavodoxin] + 2 L-arginine + 4 O2 = 3 oxidized [flavodoxin] + 2 L-citrulline + 2 nitric oxide + 4 H2O + 5 H(+)</text>
        <dbReference type="Rhea" id="RHEA:52324"/>
        <dbReference type="Rhea" id="RHEA-COMP:10622"/>
        <dbReference type="Rhea" id="RHEA-COMP:10623"/>
        <dbReference type="ChEBI" id="CHEBI:15377"/>
        <dbReference type="ChEBI" id="CHEBI:15378"/>
        <dbReference type="ChEBI" id="CHEBI:15379"/>
        <dbReference type="ChEBI" id="CHEBI:16480"/>
        <dbReference type="ChEBI" id="CHEBI:32682"/>
        <dbReference type="ChEBI" id="CHEBI:57618"/>
        <dbReference type="ChEBI" id="CHEBI:57743"/>
        <dbReference type="ChEBI" id="CHEBI:58210"/>
        <dbReference type="EC" id="1.14.14.47"/>
    </reaction>
</comment>
<dbReference type="GO" id="GO:0020037">
    <property type="term" value="F:heme binding"/>
    <property type="evidence" value="ECO:0007669"/>
    <property type="project" value="InterPro"/>
</dbReference>
<name>A0AB39T8R2_9ACTN</name>
<evidence type="ECO:0000256" key="5">
    <source>
        <dbReference type="ARBA" id="ARBA00018859"/>
    </source>
</evidence>
<evidence type="ECO:0000256" key="10">
    <source>
        <dbReference type="ARBA" id="ARBA00048713"/>
    </source>
</evidence>
<dbReference type="InterPro" id="IPR050607">
    <property type="entry name" value="NOS"/>
</dbReference>
<evidence type="ECO:0000256" key="2">
    <source>
        <dbReference type="ARBA" id="ARBA00002642"/>
    </source>
</evidence>
<dbReference type="Gene3D" id="3.90.440.10">
    <property type="entry name" value="Nitric Oxide Synthase,Heme Domain,Chain A domain 2"/>
    <property type="match status" value="1"/>
</dbReference>
<dbReference type="Gene3D" id="3.90.340.10">
    <property type="entry name" value="Nitric Oxide Synthase, Chain A, domain 1"/>
    <property type="match status" value="1"/>
</dbReference>
<dbReference type="InterPro" id="IPR044944">
    <property type="entry name" value="NOS_dom_3"/>
</dbReference>
<dbReference type="GO" id="GO:0004517">
    <property type="term" value="F:nitric-oxide synthase activity"/>
    <property type="evidence" value="ECO:0007669"/>
    <property type="project" value="InterPro"/>
</dbReference>
<evidence type="ECO:0000256" key="1">
    <source>
        <dbReference type="ARBA" id="ARBA00001971"/>
    </source>
</evidence>
<evidence type="ECO:0000256" key="6">
    <source>
        <dbReference type="ARBA" id="ARBA00022617"/>
    </source>
</evidence>
<dbReference type="Gene3D" id="3.90.1230.10">
    <property type="entry name" value="Nitric Oxide Synthase, Chain A, domain 3"/>
    <property type="match status" value="1"/>
</dbReference>
<gene>
    <name evidence="15" type="ORF">AB5J54_36680</name>
</gene>
<dbReference type="PANTHER" id="PTHR43410:SF1">
    <property type="entry name" value="NITRIC OXIDE SYNTHASE"/>
    <property type="match status" value="1"/>
</dbReference>
<keyword evidence="7 11" id="KW-0479">Metal-binding</keyword>
<evidence type="ECO:0000256" key="9">
    <source>
        <dbReference type="ARBA" id="ARBA00023004"/>
    </source>
</evidence>